<feature type="transmembrane region" description="Helical" evidence="6">
    <location>
        <begin position="131"/>
        <end position="152"/>
    </location>
</feature>
<dbReference type="EMBL" id="MCFI01000029">
    <property type="protein sequence ID" value="ORY74568.1"/>
    <property type="molecule type" value="Genomic_DNA"/>
</dbReference>
<dbReference type="AlphaFoldDB" id="A0A1Y2ESK0"/>
<comment type="similarity">
    <text evidence="2 6">Belongs to the GDT1 family.</text>
</comment>
<sequence>MDLGPFDSHGFFSSLAMIIVSELGDKTFLVAALMAMKHDRLVVFGGAFLALLVMSVLSGLVGHSMPAFLPAYITKLAACGLFLVFGVKLCYEGYYMDKDASVKEEMAEVEHEIQDVTLEDGQPQPARYEGVANLVGLVFSPVFIQTFTLTFLGEWGDRSQIATIAMAAGSDYWWVILGTILGHSLCTLLAVVGGRMLASQISVRSVTLGGGILFLLFGLLYLYEVFV</sequence>
<dbReference type="PANTHER" id="PTHR12608">
    <property type="entry name" value="TRANSMEMBRANE PROTEIN HTP-1 RELATED"/>
    <property type="match status" value="1"/>
</dbReference>
<dbReference type="Proteomes" id="UP000193685">
    <property type="component" value="Unassembled WGS sequence"/>
</dbReference>
<protein>
    <recommendedName>
        <fullName evidence="6">GDT1 family protein</fullName>
    </recommendedName>
</protein>
<dbReference type="GO" id="GO:0005384">
    <property type="term" value="F:manganese ion transmembrane transporter activity"/>
    <property type="evidence" value="ECO:0007669"/>
    <property type="project" value="TreeGrafter"/>
</dbReference>
<dbReference type="OrthoDB" id="442680at2759"/>
<keyword evidence="8" id="KW-1185">Reference proteome</keyword>
<dbReference type="GO" id="GO:0032468">
    <property type="term" value="P:Golgi calcium ion homeostasis"/>
    <property type="evidence" value="ECO:0007669"/>
    <property type="project" value="TreeGrafter"/>
</dbReference>
<dbReference type="GO" id="GO:0015085">
    <property type="term" value="F:calcium ion transmembrane transporter activity"/>
    <property type="evidence" value="ECO:0007669"/>
    <property type="project" value="TreeGrafter"/>
</dbReference>
<comment type="caution">
    <text evidence="7">The sequence shown here is derived from an EMBL/GenBank/DDBJ whole genome shotgun (WGS) entry which is preliminary data.</text>
</comment>
<feature type="transmembrane region" description="Helical" evidence="6">
    <location>
        <begin position="172"/>
        <end position="193"/>
    </location>
</feature>
<proteinExistence type="inferred from homology"/>
<dbReference type="GO" id="GO:0000329">
    <property type="term" value="C:fungal-type vacuole membrane"/>
    <property type="evidence" value="ECO:0007669"/>
    <property type="project" value="TreeGrafter"/>
</dbReference>
<evidence type="ECO:0000256" key="4">
    <source>
        <dbReference type="ARBA" id="ARBA00022989"/>
    </source>
</evidence>
<feature type="transmembrane region" description="Helical" evidence="6">
    <location>
        <begin position="12"/>
        <end position="34"/>
    </location>
</feature>
<dbReference type="PANTHER" id="PTHR12608:SF1">
    <property type="entry name" value="TRANSMEMBRANE PROTEIN 165"/>
    <property type="match status" value="1"/>
</dbReference>
<dbReference type="GO" id="GO:0032472">
    <property type="term" value="P:Golgi calcium ion transport"/>
    <property type="evidence" value="ECO:0007669"/>
    <property type="project" value="TreeGrafter"/>
</dbReference>
<feature type="transmembrane region" description="Helical" evidence="6">
    <location>
        <begin position="67"/>
        <end position="91"/>
    </location>
</feature>
<name>A0A1Y2ESK0_PROLT</name>
<evidence type="ECO:0000313" key="7">
    <source>
        <dbReference type="EMBL" id="ORY74568.1"/>
    </source>
</evidence>
<dbReference type="STRING" id="56484.A0A1Y2ESK0"/>
<dbReference type="RefSeq" id="XP_040722042.1">
    <property type="nucleotide sequence ID" value="XM_040870214.1"/>
</dbReference>
<accession>A0A1Y2ESK0</accession>
<evidence type="ECO:0000256" key="5">
    <source>
        <dbReference type="ARBA" id="ARBA00023136"/>
    </source>
</evidence>
<dbReference type="GeneID" id="63786813"/>
<organism evidence="7 8">
    <name type="scientific">Protomyces lactucae-debilis</name>
    <dbReference type="NCBI Taxonomy" id="2754530"/>
    <lineage>
        <taxon>Eukaryota</taxon>
        <taxon>Fungi</taxon>
        <taxon>Dikarya</taxon>
        <taxon>Ascomycota</taxon>
        <taxon>Taphrinomycotina</taxon>
        <taxon>Taphrinomycetes</taxon>
        <taxon>Taphrinales</taxon>
        <taxon>Protomycetaceae</taxon>
        <taxon>Protomyces</taxon>
    </lineage>
</organism>
<evidence type="ECO:0000313" key="8">
    <source>
        <dbReference type="Proteomes" id="UP000193685"/>
    </source>
</evidence>
<keyword evidence="5 6" id="KW-0472">Membrane</keyword>
<feature type="transmembrane region" description="Helical" evidence="6">
    <location>
        <begin position="205"/>
        <end position="223"/>
    </location>
</feature>
<evidence type="ECO:0000256" key="6">
    <source>
        <dbReference type="RuleBase" id="RU365102"/>
    </source>
</evidence>
<dbReference type="Pfam" id="PF01169">
    <property type="entry name" value="GDT1"/>
    <property type="match status" value="2"/>
</dbReference>
<evidence type="ECO:0000256" key="2">
    <source>
        <dbReference type="ARBA" id="ARBA00009190"/>
    </source>
</evidence>
<feature type="transmembrane region" description="Helical" evidence="6">
    <location>
        <begin position="41"/>
        <end position="61"/>
    </location>
</feature>
<evidence type="ECO:0000256" key="3">
    <source>
        <dbReference type="ARBA" id="ARBA00022692"/>
    </source>
</evidence>
<reference evidence="7 8" key="1">
    <citation type="submission" date="2016-07" db="EMBL/GenBank/DDBJ databases">
        <title>Pervasive Adenine N6-methylation of Active Genes in Fungi.</title>
        <authorList>
            <consortium name="DOE Joint Genome Institute"/>
            <person name="Mondo S.J."/>
            <person name="Dannebaum R.O."/>
            <person name="Kuo R.C."/>
            <person name="Labutti K."/>
            <person name="Haridas S."/>
            <person name="Kuo A."/>
            <person name="Salamov A."/>
            <person name="Ahrendt S.R."/>
            <person name="Lipzen A."/>
            <person name="Sullivan W."/>
            <person name="Andreopoulos W.B."/>
            <person name="Clum A."/>
            <person name="Lindquist E."/>
            <person name="Daum C."/>
            <person name="Ramamoorthy G.K."/>
            <person name="Gryganskyi A."/>
            <person name="Culley D."/>
            <person name="Magnuson J.K."/>
            <person name="James T.Y."/>
            <person name="O'Malley M.A."/>
            <person name="Stajich J.E."/>
            <person name="Spatafora J.W."/>
            <person name="Visel A."/>
            <person name="Grigoriev I.V."/>
        </authorList>
    </citation>
    <scope>NUCLEOTIDE SEQUENCE [LARGE SCALE GENOMIC DNA]</scope>
    <source>
        <strain evidence="7 8">12-1054</strain>
    </source>
</reference>
<comment type="subcellular location">
    <subcellularLocation>
        <location evidence="1 6">Membrane</location>
        <topology evidence="1 6">Multi-pass membrane protein</topology>
    </subcellularLocation>
</comment>
<dbReference type="InterPro" id="IPR049555">
    <property type="entry name" value="GDT1-like_CS"/>
</dbReference>
<evidence type="ECO:0000256" key="1">
    <source>
        <dbReference type="ARBA" id="ARBA00004141"/>
    </source>
</evidence>
<dbReference type="PROSITE" id="PS01214">
    <property type="entry name" value="UPF0016"/>
    <property type="match status" value="1"/>
</dbReference>
<dbReference type="InterPro" id="IPR001727">
    <property type="entry name" value="GDT1-like"/>
</dbReference>
<keyword evidence="4 6" id="KW-1133">Transmembrane helix</keyword>
<dbReference type="OMA" id="ILGHAIC"/>
<dbReference type="GO" id="GO:0005794">
    <property type="term" value="C:Golgi apparatus"/>
    <property type="evidence" value="ECO:0007669"/>
    <property type="project" value="TreeGrafter"/>
</dbReference>
<gene>
    <name evidence="7" type="ORF">BCR37DRAFT_384355</name>
</gene>
<keyword evidence="3 6" id="KW-0812">Transmembrane</keyword>